<organism evidence="1">
    <name type="scientific">Spodoptera frugiperda</name>
    <name type="common">Fall armyworm</name>
    <dbReference type="NCBI Taxonomy" id="7108"/>
    <lineage>
        <taxon>Eukaryota</taxon>
        <taxon>Metazoa</taxon>
        <taxon>Ecdysozoa</taxon>
        <taxon>Arthropoda</taxon>
        <taxon>Hexapoda</taxon>
        <taxon>Insecta</taxon>
        <taxon>Pterygota</taxon>
        <taxon>Neoptera</taxon>
        <taxon>Endopterygota</taxon>
        <taxon>Lepidoptera</taxon>
        <taxon>Glossata</taxon>
        <taxon>Ditrysia</taxon>
        <taxon>Noctuoidea</taxon>
        <taxon>Noctuidae</taxon>
        <taxon>Amphipyrinae</taxon>
        <taxon>Spodoptera</taxon>
    </lineage>
</organism>
<sequence>MTPRPDTICGSHKELLRAGFEPAIRYVAAGCPATTQSNCLSSVFLRSIVICYSSSDVIAAHCIFLGTFNQAFVVYSQLLKCGRLWNFLNKVTVILGAMKRCLKVKGILYVFLVAFTLSVDFTSAQLRENGTKHYNNERRLKNKSQKQKPWDVETLQNDGKLYERSQDNVSVLNIVDQAMAVMNARRYHSNIPYENTKLCHIIASTYLASHLPSSQVPWVPKQFLKGRGPRCPILSARTAPLQLKPQGSLEK</sequence>
<protein>
    <submittedName>
        <fullName evidence="1">SFRICE_018517</fullName>
    </submittedName>
</protein>
<evidence type="ECO:0000313" key="1">
    <source>
        <dbReference type="EMBL" id="SOQ45359.1"/>
    </source>
</evidence>
<gene>
    <name evidence="1" type="ORF">SFRICE_018517</name>
</gene>
<name>A0A2H1VWZ4_SPOFR</name>
<accession>A0A2H1VWZ4</accession>
<proteinExistence type="predicted"/>
<dbReference type="AlphaFoldDB" id="A0A2H1VWZ4"/>
<reference evidence="1" key="1">
    <citation type="submission" date="2016-07" db="EMBL/GenBank/DDBJ databases">
        <authorList>
            <person name="Bretaudeau A."/>
        </authorList>
    </citation>
    <scope>NUCLEOTIDE SEQUENCE</scope>
    <source>
        <strain evidence="1">Rice</strain>
        <tissue evidence="1">Whole body</tissue>
    </source>
</reference>
<dbReference type="EMBL" id="ODYU01004961">
    <property type="protein sequence ID" value="SOQ45359.1"/>
    <property type="molecule type" value="Genomic_DNA"/>
</dbReference>